<reference evidence="1" key="1">
    <citation type="submission" date="2018-05" db="EMBL/GenBank/DDBJ databases">
        <authorList>
            <person name="Lanie J.A."/>
            <person name="Ng W.-L."/>
            <person name="Kazmierczak K.M."/>
            <person name="Andrzejewski T.M."/>
            <person name="Davidsen T.M."/>
            <person name="Wayne K.J."/>
            <person name="Tettelin H."/>
            <person name="Glass J.I."/>
            <person name="Rusch D."/>
            <person name="Podicherti R."/>
            <person name="Tsui H.-C.T."/>
            <person name="Winkler M.E."/>
        </authorList>
    </citation>
    <scope>NUCLEOTIDE SEQUENCE</scope>
</reference>
<sequence length="70" mass="8070">MKTIMSILVLIMLSTSAYAGPVEDKINAVNLWFANEKQSTIEFQQVKWQEGKDQIASTIVKFKKMFNWSN</sequence>
<accession>A0A381SHE4</accession>
<dbReference type="AlphaFoldDB" id="A0A381SHE4"/>
<protein>
    <submittedName>
        <fullName evidence="1">Uncharacterized protein</fullName>
    </submittedName>
</protein>
<organism evidence="1">
    <name type="scientific">marine metagenome</name>
    <dbReference type="NCBI Taxonomy" id="408172"/>
    <lineage>
        <taxon>unclassified sequences</taxon>
        <taxon>metagenomes</taxon>
        <taxon>ecological metagenomes</taxon>
    </lineage>
</organism>
<dbReference type="EMBL" id="UINC01003031">
    <property type="protein sequence ID" value="SVA02708.1"/>
    <property type="molecule type" value="Genomic_DNA"/>
</dbReference>
<evidence type="ECO:0000313" key="1">
    <source>
        <dbReference type="EMBL" id="SVA02708.1"/>
    </source>
</evidence>
<name>A0A381SHE4_9ZZZZ</name>
<gene>
    <name evidence="1" type="ORF">METZ01_LOCUS55562</name>
</gene>
<proteinExistence type="predicted"/>